<dbReference type="InterPro" id="IPR027417">
    <property type="entry name" value="P-loop_NTPase"/>
</dbReference>
<keyword evidence="6" id="KW-1133">Transmembrane helix</keyword>
<comment type="caution">
    <text evidence="13">The sequence shown here is derived from an EMBL/GenBank/DDBJ whole genome shotgun (WGS) entry which is preliminary data.</text>
</comment>
<evidence type="ECO:0000256" key="10">
    <source>
        <dbReference type="ARBA" id="ARBA00023203"/>
    </source>
</evidence>
<evidence type="ECO:0000256" key="5">
    <source>
        <dbReference type="ARBA" id="ARBA00022840"/>
    </source>
</evidence>
<dbReference type="GO" id="GO:0000146">
    <property type="term" value="F:microfilament motor activity"/>
    <property type="evidence" value="ECO:0007669"/>
    <property type="project" value="TreeGrafter"/>
</dbReference>
<dbReference type="Pfam" id="PF03169">
    <property type="entry name" value="OPT"/>
    <property type="match status" value="1"/>
</dbReference>
<comment type="subcellular location">
    <subcellularLocation>
        <location evidence="1">Membrane</location>
        <topology evidence="1">Multi-pass membrane protein</topology>
    </subcellularLocation>
</comment>
<keyword evidence="7 11" id="KW-0518">Myosin</keyword>
<keyword evidence="3" id="KW-0812">Transmembrane</keyword>
<feature type="domain" description="Myosin motor" evidence="12">
    <location>
        <begin position="72"/>
        <end position="181"/>
    </location>
</feature>
<dbReference type="OrthoDB" id="6108017at2759"/>
<name>A0A7J7MK06_9MAGN</name>
<dbReference type="InterPro" id="IPR036961">
    <property type="entry name" value="Kinesin_motor_dom_sf"/>
</dbReference>
<keyword evidence="2" id="KW-0813">Transport</keyword>
<evidence type="ECO:0000256" key="7">
    <source>
        <dbReference type="ARBA" id="ARBA00023123"/>
    </source>
</evidence>
<dbReference type="Pfam" id="PF00063">
    <property type="entry name" value="Myosin_head"/>
    <property type="match status" value="1"/>
</dbReference>
<evidence type="ECO:0000256" key="2">
    <source>
        <dbReference type="ARBA" id="ARBA00022448"/>
    </source>
</evidence>
<dbReference type="PANTHER" id="PTHR13140:SF781">
    <property type="entry name" value="MYOSIN-15"/>
    <property type="match status" value="1"/>
</dbReference>
<dbReference type="PRINTS" id="PR00193">
    <property type="entry name" value="MYOSINHEAVY"/>
</dbReference>
<feature type="binding site" evidence="11">
    <location>
        <begin position="132"/>
        <end position="139"/>
    </location>
    <ligand>
        <name>ATP</name>
        <dbReference type="ChEBI" id="CHEBI:30616"/>
    </ligand>
</feature>
<dbReference type="SUPFAM" id="SSF52540">
    <property type="entry name" value="P-loop containing nucleoside triphosphate hydrolases"/>
    <property type="match status" value="1"/>
</dbReference>
<dbReference type="GO" id="GO:0035673">
    <property type="term" value="F:oligopeptide transmembrane transporter activity"/>
    <property type="evidence" value="ECO:0007669"/>
    <property type="project" value="InterPro"/>
</dbReference>
<dbReference type="AlphaFoldDB" id="A0A7J7MK06"/>
<dbReference type="PANTHER" id="PTHR13140">
    <property type="entry name" value="MYOSIN"/>
    <property type="match status" value="1"/>
</dbReference>
<dbReference type="GO" id="GO:0005524">
    <property type="term" value="F:ATP binding"/>
    <property type="evidence" value="ECO:0007669"/>
    <property type="project" value="UniProtKB-UniRule"/>
</dbReference>
<dbReference type="GO" id="GO:0051015">
    <property type="term" value="F:actin filament binding"/>
    <property type="evidence" value="ECO:0007669"/>
    <property type="project" value="TreeGrafter"/>
</dbReference>
<comment type="caution">
    <text evidence="11">Lacks conserved residue(s) required for the propagation of feature annotation.</text>
</comment>
<evidence type="ECO:0000313" key="14">
    <source>
        <dbReference type="Proteomes" id="UP000541444"/>
    </source>
</evidence>
<keyword evidence="9 11" id="KW-0505">Motor protein</keyword>
<evidence type="ECO:0000256" key="4">
    <source>
        <dbReference type="ARBA" id="ARBA00022741"/>
    </source>
</evidence>
<keyword evidence="10 11" id="KW-0009">Actin-binding</keyword>
<protein>
    <recommendedName>
        <fullName evidence="12">Myosin motor domain-containing protein</fullName>
    </recommendedName>
</protein>
<evidence type="ECO:0000256" key="11">
    <source>
        <dbReference type="PROSITE-ProRule" id="PRU00782"/>
    </source>
</evidence>
<proteinExistence type="inferred from homology"/>
<gene>
    <name evidence="13" type="ORF">GIB67_019765</name>
</gene>
<dbReference type="PROSITE" id="PS51456">
    <property type="entry name" value="MYOSIN_MOTOR"/>
    <property type="match status" value="1"/>
</dbReference>
<dbReference type="Gene3D" id="3.40.850.10">
    <property type="entry name" value="Kinesin motor domain"/>
    <property type="match status" value="1"/>
</dbReference>
<dbReference type="InterPro" id="IPR004813">
    <property type="entry name" value="OPT"/>
</dbReference>
<evidence type="ECO:0000256" key="3">
    <source>
        <dbReference type="ARBA" id="ARBA00022692"/>
    </source>
</evidence>
<dbReference type="GO" id="GO:0016459">
    <property type="term" value="C:myosin complex"/>
    <property type="evidence" value="ECO:0007669"/>
    <property type="project" value="UniProtKB-KW"/>
</dbReference>
<sequence length="181" mass="20070">MVIFLGDFMEEKIEVLFRLTPTYVGCGLICPHIVNCSVLFEAIISWGFLWSFIAQHAGDWYPTDLGSSDFKGSILIAVNPFTKLPHLYNMHMMDQYKGAPFGELSPHVFSVADASYRAMMNEGRSQSILVSGESGAGKTETTKLIMQYLTYAGGRSAGDDRTVEQQILEVSDARAVIFLPK</sequence>
<organism evidence="13 14">
    <name type="scientific">Kingdonia uniflora</name>
    <dbReference type="NCBI Taxonomy" id="39325"/>
    <lineage>
        <taxon>Eukaryota</taxon>
        <taxon>Viridiplantae</taxon>
        <taxon>Streptophyta</taxon>
        <taxon>Embryophyta</taxon>
        <taxon>Tracheophyta</taxon>
        <taxon>Spermatophyta</taxon>
        <taxon>Magnoliopsida</taxon>
        <taxon>Ranunculales</taxon>
        <taxon>Circaeasteraceae</taxon>
        <taxon>Kingdonia</taxon>
    </lineage>
</organism>
<dbReference type="EMBL" id="JACGCM010001428">
    <property type="protein sequence ID" value="KAF6155239.1"/>
    <property type="molecule type" value="Genomic_DNA"/>
</dbReference>
<dbReference type="InterPro" id="IPR001609">
    <property type="entry name" value="Myosin_head_motor_dom-like"/>
</dbReference>
<accession>A0A7J7MK06</accession>
<keyword evidence="8" id="KW-0472">Membrane</keyword>
<dbReference type="GO" id="GO:0005737">
    <property type="term" value="C:cytoplasm"/>
    <property type="evidence" value="ECO:0007669"/>
    <property type="project" value="TreeGrafter"/>
</dbReference>
<keyword evidence="5 11" id="KW-0067">ATP-binding</keyword>
<evidence type="ECO:0000256" key="6">
    <source>
        <dbReference type="ARBA" id="ARBA00022989"/>
    </source>
</evidence>
<dbReference type="GO" id="GO:0016020">
    <property type="term" value="C:membrane"/>
    <property type="evidence" value="ECO:0007669"/>
    <property type="project" value="UniProtKB-SubCell"/>
</dbReference>
<evidence type="ECO:0000313" key="13">
    <source>
        <dbReference type="EMBL" id="KAF6155239.1"/>
    </source>
</evidence>
<evidence type="ECO:0000256" key="9">
    <source>
        <dbReference type="ARBA" id="ARBA00023175"/>
    </source>
</evidence>
<dbReference type="GO" id="GO:0007015">
    <property type="term" value="P:actin filament organization"/>
    <property type="evidence" value="ECO:0007669"/>
    <property type="project" value="TreeGrafter"/>
</dbReference>
<keyword evidence="4 11" id="KW-0547">Nucleotide-binding</keyword>
<dbReference type="Proteomes" id="UP000541444">
    <property type="component" value="Unassembled WGS sequence"/>
</dbReference>
<reference evidence="13 14" key="1">
    <citation type="journal article" date="2020" name="IScience">
        <title>Genome Sequencing of the Endangered Kingdonia uniflora (Circaeasteraceae, Ranunculales) Reveals Potential Mechanisms of Evolutionary Specialization.</title>
        <authorList>
            <person name="Sun Y."/>
            <person name="Deng T."/>
            <person name="Zhang A."/>
            <person name="Moore M.J."/>
            <person name="Landis J.B."/>
            <person name="Lin N."/>
            <person name="Zhang H."/>
            <person name="Zhang X."/>
            <person name="Huang J."/>
            <person name="Zhang X."/>
            <person name="Sun H."/>
            <person name="Wang H."/>
        </authorList>
    </citation>
    <scope>NUCLEOTIDE SEQUENCE [LARGE SCALE GENOMIC DNA]</scope>
    <source>
        <strain evidence="13">TB1705</strain>
        <tissue evidence="13">Leaf</tissue>
    </source>
</reference>
<evidence type="ECO:0000259" key="12">
    <source>
        <dbReference type="PROSITE" id="PS51456"/>
    </source>
</evidence>
<evidence type="ECO:0000256" key="8">
    <source>
        <dbReference type="ARBA" id="ARBA00023136"/>
    </source>
</evidence>
<comment type="similarity">
    <text evidence="11">Belongs to the TRAFAC class myosin-kinesin ATPase superfamily. Myosin family.</text>
</comment>
<keyword evidence="14" id="KW-1185">Reference proteome</keyword>
<evidence type="ECO:0000256" key="1">
    <source>
        <dbReference type="ARBA" id="ARBA00004141"/>
    </source>
</evidence>